<dbReference type="Proteomes" id="UP000663879">
    <property type="component" value="Unassembled WGS sequence"/>
</dbReference>
<sequence length="240" mass="28375">MAAKIRFLKETLLPFPPKLENKIDLITDVFRDCDIDLVNDKILKKSSEKNKVDEDDPDLFKLGTVYNFEKYLSIDEVQHENVNPENPSSGYKWDSSLWKFDGFCNKNRKPNNLAHTVINITDFGFVEKNGTKDLYFRTFCKPHDLPGVPRGNYDPLWVYAGDMVPLKDSLNEDDPDCRELIEECLYKKKKEDRIKCETWLMENNFDFKCSDFNEDEKAENRNEQKRKPTKEKKEKKRLKK</sequence>
<organism evidence="2 3">
    <name type="scientific">Brachionus calyciflorus</name>
    <dbReference type="NCBI Taxonomy" id="104777"/>
    <lineage>
        <taxon>Eukaryota</taxon>
        <taxon>Metazoa</taxon>
        <taxon>Spiralia</taxon>
        <taxon>Gnathifera</taxon>
        <taxon>Rotifera</taxon>
        <taxon>Eurotatoria</taxon>
        <taxon>Monogononta</taxon>
        <taxon>Pseudotrocha</taxon>
        <taxon>Ploima</taxon>
        <taxon>Brachionidae</taxon>
        <taxon>Brachionus</taxon>
    </lineage>
</organism>
<proteinExistence type="predicted"/>
<feature type="region of interest" description="Disordered" evidence="1">
    <location>
        <begin position="215"/>
        <end position="240"/>
    </location>
</feature>
<name>A0A814MX39_9BILA</name>
<reference evidence="2" key="1">
    <citation type="submission" date="2021-02" db="EMBL/GenBank/DDBJ databases">
        <authorList>
            <person name="Nowell W R."/>
        </authorList>
    </citation>
    <scope>NUCLEOTIDE SEQUENCE</scope>
    <source>
        <strain evidence="2">Ploen Becks lab</strain>
    </source>
</reference>
<dbReference type="AlphaFoldDB" id="A0A814MX39"/>
<protein>
    <submittedName>
        <fullName evidence="2">Uncharacterized protein</fullName>
    </submittedName>
</protein>
<keyword evidence="3" id="KW-1185">Reference proteome</keyword>
<gene>
    <name evidence="2" type="ORF">OXX778_LOCUS20345</name>
</gene>
<accession>A0A814MX39</accession>
<evidence type="ECO:0000256" key="1">
    <source>
        <dbReference type="SAM" id="MobiDB-lite"/>
    </source>
</evidence>
<comment type="caution">
    <text evidence="2">The sequence shown here is derived from an EMBL/GenBank/DDBJ whole genome shotgun (WGS) entry which is preliminary data.</text>
</comment>
<feature type="compositionally biased region" description="Basic residues" evidence="1">
    <location>
        <begin position="227"/>
        <end position="240"/>
    </location>
</feature>
<evidence type="ECO:0000313" key="3">
    <source>
        <dbReference type="Proteomes" id="UP000663879"/>
    </source>
</evidence>
<dbReference type="EMBL" id="CAJNOC010006718">
    <property type="protein sequence ID" value="CAF1084275.1"/>
    <property type="molecule type" value="Genomic_DNA"/>
</dbReference>
<evidence type="ECO:0000313" key="2">
    <source>
        <dbReference type="EMBL" id="CAF1084275.1"/>
    </source>
</evidence>